<evidence type="ECO:0000313" key="4">
    <source>
        <dbReference type="Proteomes" id="UP000826656"/>
    </source>
</evidence>
<evidence type="ECO:0008006" key="5">
    <source>
        <dbReference type="Google" id="ProtNLM"/>
    </source>
</evidence>
<comment type="caution">
    <text evidence="3">The sequence shown here is derived from an EMBL/GenBank/DDBJ whole genome shotgun (WGS) entry which is preliminary data.</text>
</comment>
<dbReference type="Proteomes" id="UP000826656">
    <property type="component" value="Unassembled WGS sequence"/>
</dbReference>
<protein>
    <recommendedName>
        <fullName evidence="5">Integrase core domain containing protein</fullName>
    </recommendedName>
</protein>
<evidence type="ECO:0000313" key="3">
    <source>
        <dbReference type="EMBL" id="KAH0748380.1"/>
    </source>
</evidence>
<organism evidence="3 4">
    <name type="scientific">Solanum tuberosum</name>
    <name type="common">Potato</name>
    <dbReference type="NCBI Taxonomy" id="4113"/>
    <lineage>
        <taxon>Eukaryota</taxon>
        <taxon>Viridiplantae</taxon>
        <taxon>Streptophyta</taxon>
        <taxon>Embryophyta</taxon>
        <taxon>Tracheophyta</taxon>
        <taxon>Spermatophyta</taxon>
        <taxon>Magnoliopsida</taxon>
        <taxon>eudicotyledons</taxon>
        <taxon>Gunneridae</taxon>
        <taxon>Pentapetalae</taxon>
        <taxon>asterids</taxon>
        <taxon>lamiids</taxon>
        <taxon>Solanales</taxon>
        <taxon>Solanaceae</taxon>
        <taxon>Solanoideae</taxon>
        <taxon>Solaneae</taxon>
        <taxon>Solanum</taxon>
    </lineage>
</organism>
<feature type="compositionally biased region" description="Basic and acidic residues" evidence="2">
    <location>
        <begin position="146"/>
        <end position="156"/>
    </location>
</feature>
<name>A0ABQ7UFJ5_SOLTU</name>
<proteinExistence type="predicted"/>
<evidence type="ECO:0000256" key="1">
    <source>
        <dbReference type="SAM" id="Coils"/>
    </source>
</evidence>
<evidence type="ECO:0000256" key="2">
    <source>
        <dbReference type="SAM" id="MobiDB-lite"/>
    </source>
</evidence>
<dbReference type="EMBL" id="JAIVGD010000019">
    <property type="protein sequence ID" value="KAH0748380.1"/>
    <property type="molecule type" value="Genomic_DNA"/>
</dbReference>
<accession>A0ABQ7UFJ5</accession>
<keyword evidence="1" id="KW-0175">Coiled coil</keyword>
<keyword evidence="4" id="KW-1185">Reference proteome</keyword>
<feature type="coiled-coil region" evidence="1">
    <location>
        <begin position="46"/>
        <end position="73"/>
    </location>
</feature>
<gene>
    <name evidence="3" type="ORF">KY290_027612</name>
</gene>
<feature type="compositionally biased region" description="Polar residues" evidence="2">
    <location>
        <begin position="95"/>
        <end position="110"/>
    </location>
</feature>
<feature type="region of interest" description="Disordered" evidence="2">
    <location>
        <begin position="95"/>
        <end position="164"/>
    </location>
</feature>
<reference evidence="3 4" key="1">
    <citation type="journal article" date="2021" name="bioRxiv">
        <title>Chromosome-scale and haplotype-resolved genome assembly of a tetraploid potato cultivar.</title>
        <authorList>
            <person name="Sun H."/>
            <person name="Jiao W.-B."/>
            <person name="Krause K."/>
            <person name="Campoy J.A."/>
            <person name="Goel M."/>
            <person name="Folz-Donahue K."/>
            <person name="Kukat C."/>
            <person name="Huettel B."/>
            <person name="Schneeberger K."/>
        </authorList>
    </citation>
    <scope>NUCLEOTIDE SEQUENCE [LARGE SCALE GENOMIC DNA]</scope>
    <source>
        <strain evidence="3">SolTubOtavaFocal</strain>
        <tissue evidence="3">Leaves</tissue>
    </source>
</reference>
<feature type="compositionally biased region" description="Polar residues" evidence="2">
    <location>
        <begin position="123"/>
        <end position="134"/>
    </location>
</feature>
<sequence length="164" mass="18435">MSTCKLADSQYNLRSKGKMNDKDEFNVATNIMIPIENLEGSRNVTDNQNEEKMADMEQELKNLMKELRQVRDLAKLSASTFPTFKMPIYFRKANLSSSDLPNQPEQTQHAPTHGQVPPASPITVRTMSDLSNRDPTIPTIKIGRRTGTESLDRNEPVPDQNGMG</sequence>